<reference evidence="1 2" key="1">
    <citation type="submission" date="2019-09" db="EMBL/GenBank/DDBJ databases">
        <title>Chitinophaga ginsengihumi sp. nov., isolated from soil of ginseng rhizosphere.</title>
        <authorList>
            <person name="Lee J."/>
        </authorList>
    </citation>
    <scope>NUCLEOTIDE SEQUENCE [LARGE SCALE GENOMIC DNA]</scope>
    <source>
        <strain evidence="1 2">BN140078</strain>
    </source>
</reference>
<dbReference type="Proteomes" id="UP000324611">
    <property type="component" value="Unassembled WGS sequence"/>
</dbReference>
<dbReference type="AlphaFoldDB" id="A0A5B2VV37"/>
<evidence type="ECO:0000313" key="1">
    <source>
        <dbReference type="EMBL" id="KAA2243111.1"/>
    </source>
</evidence>
<evidence type="ECO:0000313" key="2">
    <source>
        <dbReference type="Proteomes" id="UP000324611"/>
    </source>
</evidence>
<organism evidence="1 2">
    <name type="scientific">Chitinophaga agrisoli</name>
    <dbReference type="NCBI Taxonomy" id="2607653"/>
    <lineage>
        <taxon>Bacteria</taxon>
        <taxon>Pseudomonadati</taxon>
        <taxon>Bacteroidota</taxon>
        <taxon>Chitinophagia</taxon>
        <taxon>Chitinophagales</taxon>
        <taxon>Chitinophagaceae</taxon>
        <taxon>Chitinophaga</taxon>
    </lineage>
</organism>
<sequence length="493" mass="54560">MTALVVFMRKRKAWLLGTLMALLVYLASASLQMPGKANAKTSEDSCKCGFLNIRFDSIVPGDSPFFINQENADCFGWWEFVTLNWPTVPGAGFGDPGDMSPVAWETYIGSQEMYPPNGAPPPPWGSAFQLPSGARDLLHTDKRMASTTKLLTVTNKLDDVPVFGPQNTGQAFPFSGPAWLGAQNNTNVWYEIKLNQDIYNFVVSNKYYDANYQYAAVQKGIPIVFPMGSYPGPTGAIELKAAWMEVPDPSNEKWKRYKLSQSVVRDAVTGKYRYTVVALVGLHIIHKTKQQRTWVWATFEHIDNVPGDKNSNGDYSFYNDNCQPRTFPVSGCALDSPSPVTVTCAANMPPPYYLCKGGPGPVPIQVTRQTPIDQQAQQVNAVLQAFIAKNYPSSVWQYYQLVNVIWSTNAAQNPQKPDTVPIRLQSMLPSSIKVANVTMETYAQTMSCTDCHQYGTIAPTAQDTAPNWAADFSFAIGLAQSPKAGRLLKRIKR</sequence>
<proteinExistence type="predicted"/>
<comment type="caution">
    <text evidence="1">The sequence shown here is derived from an EMBL/GenBank/DDBJ whole genome shotgun (WGS) entry which is preliminary data.</text>
</comment>
<dbReference type="RefSeq" id="WP_149837986.1">
    <property type="nucleotide sequence ID" value="NZ_VUOC01000002.1"/>
</dbReference>
<name>A0A5B2VV37_9BACT</name>
<keyword evidence="2" id="KW-1185">Reference proteome</keyword>
<protein>
    <submittedName>
        <fullName evidence="1">Cytochrome c family protein</fullName>
    </submittedName>
</protein>
<accession>A0A5B2VV37</accession>
<dbReference type="EMBL" id="VUOC01000002">
    <property type="protein sequence ID" value="KAA2243111.1"/>
    <property type="molecule type" value="Genomic_DNA"/>
</dbReference>
<gene>
    <name evidence="1" type="ORF">F0L74_11390</name>
</gene>
<reference evidence="1 2" key="2">
    <citation type="submission" date="2019-09" db="EMBL/GenBank/DDBJ databases">
        <authorList>
            <person name="Jin C."/>
        </authorList>
    </citation>
    <scope>NUCLEOTIDE SEQUENCE [LARGE SCALE GENOMIC DNA]</scope>
    <source>
        <strain evidence="1 2">BN140078</strain>
    </source>
</reference>